<gene>
    <name evidence="2" type="ORF">ATANTOWER_016925</name>
</gene>
<evidence type="ECO:0000256" key="1">
    <source>
        <dbReference type="SAM" id="Phobius"/>
    </source>
</evidence>
<keyword evidence="1" id="KW-1133">Transmembrane helix</keyword>
<protein>
    <submittedName>
        <fullName evidence="2">Uncharacterized protein</fullName>
    </submittedName>
</protein>
<evidence type="ECO:0000313" key="2">
    <source>
        <dbReference type="EMBL" id="MED6259093.1"/>
    </source>
</evidence>
<feature type="non-terminal residue" evidence="2">
    <location>
        <position position="1"/>
    </location>
</feature>
<comment type="caution">
    <text evidence="2">The sequence shown here is derived from an EMBL/GenBank/DDBJ whole genome shotgun (WGS) entry which is preliminary data.</text>
</comment>
<dbReference type="EMBL" id="JAHUTI010082175">
    <property type="protein sequence ID" value="MED6259093.1"/>
    <property type="molecule type" value="Genomic_DNA"/>
</dbReference>
<keyword evidence="1" id="KW-0472">Membrane</keyword>
<name>A0ABU7CBM6_9TELE</name>
<feature type="transmembrane region" description="Helical" evidence="1">
    <location>
        <begin position="15"/>
        <end position="36"/>
    </location>
</feature>
<dbReference type="Proteomes" id="UP001345963">
    <property type="component" value="Unassembled WGS sequence"/>
</dbReference>
<evidence type="ECO:0000313" key="3">
    <source>
        <dbReference type="Proteomes" id="UP001345963"/>
    </source>
</evidence>
<sequence>DLGGVSPPQRNWKGIAIALLVILVVCSLITMSVILLTPVDSQAGSDTKLTVEDLFKPEFKVHDPEAKWINEQELHLCWLPLLLGENSLLTCLGQTDGSEAAIQSAPPSPLTISRQGGWSVLLKDTTTETDRAGVRTSNPLVTGRTIVTGGIPFNK</sequence>
<keyword evidence="1" id="KW-0812">Transmembrane</keyword>
<keyword evidence="3" id="KW-1185">Reference proteome</keyword>
<proteinExistence type="predicted"/>
<reference evidence="2 3" key="1">
    <citation type="submission" date="2021-07" db="EMBL/GenBank/DDBJ databases">
        <authorList>
            <person name="Palmer J.M."/>
        </authorList>
    </citation>
    <scope>NUCLEOTIDE SEQUENCE [LARGE SCALE GENOMIC DNA]</scope>
    <source>
        <strain evidence="2 3">AT_MEX2019</strain>
        <tissue evidence="2">Muscle</tissue>
    </source>
</reference>
<accession>A0ABU7CBM6</accession>
<organism evidence="2 3">
    <name type="scientific">Ataeniobius toweri</name>
    <dbReference type="NCBI Taxonomy" id="208326"/>
    <lineage>
        <taxon>Eukaryota</taxon>
        <taxon>Metazoa</taxon>
        <taxon>Chordata</taxon>
        <taxon>Craniata</taxon>
        <taxon>Vertebrata</taxon>
        <taxon>Euteleostomi</taxon>
        <taxon>Actinopterygii</taxon>
        <taxon>Neopterygii</taxon>
        <taxon>Teleostei</taxon>
        <taxon>Neoteleostei</taxon>
        <taxon>Acanthomorphata</taxon>
        <taxon>Ovalentaria</taxon>
        <taxon>Atherinomorphae</taxon>
        <taxon>Cyprinodontiformes</taxon>
        <taxon>Goodeidae</taxon>
        <taxon>Ataeniobius</taxon>
    </lineage>
</organism>